<dbReference type="EC" id="1.3.1.76" evidence="2"/>
<dbReference type="PANTHER" id="PTHR35330">
    <property type="entry name" value="SIROHEME BIOSYNTHESIS PROTEIN MET8"/>
    <property type="match status" value="1"/>
</dbReference>
<dbReference type="GO" id="GO:0043115">
    <property type="term" value="F:precorrin-2 dehydrogenase activity"/>
    <property type="evidence" value="ECO:0007669"/>
    <property type="project" value="UniProtKB-EC"/>
</dbReference>
<sequence length="325" mass="34943">MDVFPSFWKLEGKTVLVVGGGDAAVRKLRLVTRTPGQVSVFATGPIDAEIEGLRDNGRITLVAGALRPQDIPDNTAFAIVATEDDAEAEAAIAVLKDAHVPVNAVDRTDNCDFVVPSIVDRDSVVVGISTGGAAPVLARNIRETVESALPEKLGALARFAASFRPAVAGTIPHGKQRKAFWEKFFDGPVSDMVLRGEETAAREAMLSDLNRHDSRKQVTGDVTVIELDPTQPDLLSLRGLRRLQRADVVFHDARFDSRVLELARRDADHSAFTDMTRTISDACTARGKGLSAVILTLPGTAPGEMFETLRHGSAARETVPAVRFA</sequence>
<dbReference type="EMBL" id="JABBNT010000001">
    <property type="protein sequence ID" value="NMM43506.1"/>
    <property type="molecule type" value="Genomic_DNA"/>
</dbReference>
<evidence type="ECO:0000256" key="5">
    <source>
        <dbReference type="ARBA" id="ARBA00023244"/>
    </source>
</evidence>
<evidence type="ECO:0000259" key="7">
    <source>
        <dbReference type="Pfam" id="PF10414"/>
    </source>
</evidence>
<dbReference type="Gene3D" id="1.10.8.210">
    <property type="entry name" value="Sirohaem synthase, dimerisation domain"/>
    <property type="match status" value="1"/>
</dbReference>
<dbReference type="Gene3D" id="3.30.160.110">
    <property type="entry name" value="Siroheme synthase, domain 2"/>
    <property type="match status" value="1"/>
</dbReference>
<keyword evidence="9" id="KW-1185">Reference proteome</keyword>
<dbReference type="SUPFAM" id="SSF53790">
    <property type="entry name" value="Tetrapyrrole methylase"/>
    <property type="match status" value="1"/>
</dbReference>
<keyword evidence="3" id="KW-0560">Oxidoreductase</keyword>
<dbReference type="InterPro" id="IPR037115">
    <property type="entry name" value="Sirohaem_synt_dimer_dom_sf"/>
</dbReference>
<dbReference type="InterPro" id="IPR006367">
    <property type="entry name" value="Sirohaem_synthase_N"/>
</dbReference>
<evidence type="ECO:0000256" key="6">
    <source>
        <dbReference type="ARBA" id="ARBA00047561"/>
    </source>
</evidence>
<evidence type="ECO:0000313" key="8">
    <source>
        <dbReference type="EMBL" id="NMM43506.1"/>
    </source>
</evidence>
<feature type="domain" description="Sirohaem synthase dimerisation" evidence="7">
    <location>
        <begin position="153"/>
        <end position="207"/>
    </location>
</feature>
<dbReference type="InterPro" id="IPR019478">
    <property type="entry name" value="Sirohaem_synthase_dimer_dom"/>
</dbReference>
<dbReference type="InterPro" id="IPR035996">
    <property type="entry name" value="4pyrrol_Methylase_sf"/>
</dbReference>
<dbReference type="InterPro" id="IPR014777">
    <property type="entry name" value="4pyrrole_Mease_sub1"/>
</dbReference>
<dbReference type="InterPro" id="IPR028161">
    <property type="entry name" value="Met8-like"/>
</dbReference>
<dbReference type="GO" id="GO:0019354">
    <property type="term" value="P:siroheme biosynthetic process"/>
    <property type="evidence" value="ECO:0007669"/>
    <property type="project" value="UniProtKB-UniPathway"/>
</dbReference>
<evidence type="ECO:0000256" key="2">
    <source>
        <dbReference type="ARBA" id="ARBA00012400"/>
    </source>
</evidence>
<proteinExistence type="predicted"/>
<evidence type="ECO:0000256" key="4">
    <source>
        <dbReference type="ARBA" id="ARBA00023027"/>
    </source>
</evidence>
<dbReference type="Gene3D" id="3.40.50.720">
    <property type="entry name" value="NAD(P)-binding Rossmann-like Domain"/>
    <property type="match status" value="1"/>
</dbReference>
<comment type="pathway">
    <text evidence="1">Porphyrin-containing compound metabolism; siroheme biosynthesis; sirohydrochlorin from precorrin-2: step 1/1.</text>
</comment>
<dbReference type="SUPFAM" id="SSF51735">
    <property type="entry name" value="NAD(P)-binding Rossmann-fold domains"/>
    <property type="match status" value="1"/>
</dbReference>
<evidence type="ECO:0000256" key="3">
    <source>
        <dbReference type="ARBA" id="ARBA00023002"/>
    </source>
</evidence>
<evidence type="ECO:0000313" key="9">
    <source>
        <dbReference type="Proteomes" id="UP000539372"/>
    </source>
</evidence>
<keyword evidence="4" id="KW-0520">NAD</keyword>
<dbReference type="SUPFAM" id="SSF75615">
    <property type="entry name" value="Siroheme synthase middle domains-like"/>
    <property type="match status" value="1"/>
</dbReference>
<dbReference type="InterPro" id="IPR036291">
    <property type="entry name" value="NAD(P)-bd_dom_sf"/>
</dbReference>
<evidence type="ECO:0000256" key="1">
    <source>
        <dbReference type="ARBA" id="ARBA00005010"/>
    </source>
</evidence>
<dbReference type="Proteomes" id="UP000539372">
    <property type="component" value="Unassembled WGS sequence"/>
</dbReference>
<dbReference type="Pfam" id="PF13241">
    <property type="entry name" value="NAD_binding_7"/>
    <property type="match status" value="1"/>
</dbReference>
<gene>
    <name evidence="8" type="ORF">HH303_03380</name>
</gene>
<dbReference type="Pfam" id="PF10414">
    <property type="entry name" value="CysG_dimeriser"/>
    <property type="match status" value="1"/>
</dbReference>
<name>A0A7Y0HD75_9PROT</name>
<accession>A0A7Y0HD75</accession>
<dbReference type="GO" id="GO:0004325">
    <property type="term" value="F:ferrochelatase activity"/>
    <property type="evidence" value="ECO:0007669"/>
    <property type="project" value="InterPro"/>
</dbReference>
<dbReference type="UniPathway" id="UPA00262">
    <property type="reaction ID" value="UER00222"/>
</dbReference>
<dbReference type="RefSeq" id="WP_169623778.1">
    <property type="nucleotide sequence ID" value="NZ_JABBNT010000001.1"/>
</dbReference>
<dbReference type="NCBIfam" id="TIGR01470">
    <property type="entry name" value="cysG_Nterm"/>
    <property type="match status" value="1"/>
</dbReference>
<comment type="caution">
    <text evidence="8">The sequence shown here is derived from an EMBL/GenBank/DDBJ whole genome shotgun (WGS) entry which is preliminary data.</text>
</comment>
<dbReference type="GO" id="GO:0008168">
    <property type="term" value="F:methyltransferase activity"/>
    <property type="evidence" value="ECO:0007669"/>
    <property type="project" value="InterPro"/>
</dbReference>
<protein>
    <recommendedName>
        <fullName evidence="2">precorrin-2 dehydrogenase</fullName>
        <ecNumber evidence="2">1.3.1.76</ecNumber>
    </recommendedName>
</protein>
<reference evidence="8 9" key="1">
    <citation type="submission" date="2020-04" db="EMBL/GenBank/DDBJ databases">
        <title>Rhodospirillaceae bacterium KN72 isolated from deep sea.</title>
        <authorList>
            <person name="Zhang D.-C."/>
        </authorList>
    </citation>
    <scope>NUCLEOTIDE SEQUENCE [LARGE SCALE GENOMIC DNA]</scope>
    <source>
        <strain evidence="8 9">KN72</strain>
    </source>
</reference>
<dbReference type="PANTHER" id="PTHR35330:SF1">
    <property type="entry name" value="SIROHEME BIOSYNTHESIS PROTEIN MET8"/>
    <property type="match status" value="1"/>
</dbReference>
<comment type="catalytic activity">
    <reaction evidence="6">
        <text>precorrin-2 + NAD(+) = sirohydrochlorin + NADH + 2 H(+)</text>
        <dbReference type="Rhea" id="RHEA:15613"/>
        <dbReference type="ChEBI" id="CHEBI:15378"/>
        <dbReference type="ChEBI" id="CHEBI:57540"/>
        <dbReference type="ChEBI" id="CHEBI:57945"/>
        <dbReference type="ChEBI" id="CHEBI:58351"/>
        <dbReference type="ChEBI" id="CHEBI:58827"/>
        <dbReference type="EC" id="1.3.1.76"/>
    </reaction>
</comment>
<dbReference type="AlphaFoldDB" id="A0A7Y0HD75"/>
<dbReference type="Gene3D" id="3.40.1010.10">
    <property type="entry name" value="Cobalt-precorrin-4 Transmethylase, Domain 1"/>
    <property type="match status" value="1"/>
</dbReference>
<keyword evidence="5" id="KW-0627">Porphyrin biosynthesis</keyword>
<organism evidence="8 9">
    <name type="scientific">Pacificispira spongiicola</name>
    <dbReference type="NCBI Taxonomy" id="2729598"/>
    <lineage>
        <taxon>Bacteria</taxon>
        <taxon>Pseudomonadati</taxon>
        <taxon>Pseudomonadota</taxon>
        <taxon>Alphaproteobacteria</taxon>
        <taxon>Rhodospirillales</taxon>
        <taxon>Rhodospirillaceae</taxon>
        <taxon>Pacificispira</taxon>
    </lineage>
</organism>